<keyword evidence="1" id="KW-0472">Membrane</keyword>
<keyword evidence="1" id="KW-1133">Transmembrane helix</keyword>
<sequence>MSPINTANHYILNNPSKITNVYDALAENSAESPITTSYPMAATPEGEPTFILKKLFGSKHQLSSGEIVALTVFNVIFFAFCFGLLLYLERRRYHQQLTSKQRVLDDLKPKILHFLDIVATNMTEDEKITLVINIMSNELMKYKWSLNDRFDYSNFDGDSIDIDQLIQRYHSRKMMQ</sequence>
<protein>
    <submittedName>
        <fullName evidence="2">Uncharacterized protein</fullName>
    </submittedName>
</protein>
<keyword evidence="1" id="KW-0812">Transmembrane</keyword>
<feature type="transmembrane region" description="Helical" evidence="1">
    <location>
        <begin position="67"/>
        <end position="88"/>
    </location>
</feature>
<accession>A0AAV5QUZ5</accession>
<dbReference type="GeneID" id="90076330"/>
<reference evidence="2 3" key="1">
    <citation type="journal article" date="2023" name="Elife">
        <title>Identification of key yeast species and microbe-microbe interactions impacting larval growth of Drosophila in the wild.</title>
        <authorList>
            <person name="Mure A."/>
            <person name="Sugiura Y."/>
            <person name="Maeda R."/>
            <person name="Honda K."/>
            <person name="Sakurai N."/>
            <person name="Takahashi Y."/>
            <person name="Watada M."/>
            <person name="Katoh T."/>
            <person name="Gotoh A."/>
            <person name="Gotoh Y."/>
            <person name="Taniguchi I."/>
            <person name="Nakamura K."/>
            <person name="Hayashi T."/>
            <person name="Katayama T."/>
            <person name="Uemura T."/>
            <person name="Hattori Y."/>
        </authorList>
    </citation>
    <scope>NUCLEOTIDE SEQUENCE [LARGE SCALE GENOMIC DNA]</scope>
    <source>
        <strain evidence="2 3">SC-9</strain>
    </source>
</reference>
<dbReference type="RefSeq" id="XP_064855337.1">
    <property type="nucleotide sequence ID" value="XM_064999265.1"/>
</dbReference>
<dbReference type="Proteomes" id="UP001360560">
    <property type="component" value="Unassembled WGS sequence"/>
</dbReference>
<proteinExistence type="predicted"/>
<evidence type="ECO:0000256" key="1">
    <source>
        <dbReference type="SAM" id="Phobius"/>
    </source>
</evidence>
<name>A0AAV5QUZ5_9ASCO</name>
<dbReference type="EMBL" id="BTFZ01000019">
    <property type="protein sequence ID" value="GMM38341.1"/>
    <property type="molecule type" value="Genomic_DNA"/>
</dbReference>
<evidence type="ECO:0000313" key="3">
    <source>
        <dbReference type="Proteomes" id="UP001360560"/>
    </source>
</evidence>
<comment type="caution">
    <text evidence="2">The sequence shown here is derived from an EMBL/GenBank/DDBJ whole genome shotgun (WGS) entry which is preliminary data.</text>
</comment>
<gene>
    <name evidence="2" type="ORF">DASC09_056800</name>
</gene>
<organism evidence="2 3">
    <name type="scientific">Saccharomycopsis crataegensis</name>
    <dbReference type="NCBI Taxonomy" id="43959"/>
    <lineage>
        <taxon>Eukaryota</taxon>
        <taxon>Fungi</taxon>
        <taxon>Dikarya</taxon>
        <taxon>Ascomycota</taxon>
        <taxon>Saccharomycotina</taxon>
        <taxon>Saccharomycetes</taxon>
        <taxon>Saccharomycopsidaceae</taxon>
        <taxon>Saccharomycopsis</taxon>
    </lineage>
</organism>
<evidence type="ECO:0000313" key="2">
    <source>
        <dbReference type="EMBL" id="GMM38341.1"/>
    </source>
</evidence>
<keyword evidence="3" id="KW-1185">Reference proteome</keyword>
<dbReference type="AlphaFoldDB" id="A0AAV5QUZ5"/>